<name>A0A9W6DK59_9EURO</name>
<dbReference type="SUPFAM" id="SSF82171">
    <property type="entry name" value="DPP6 N-terminal domain-like"/>
    <property type="match status" value="1"/>
</dbReference>
<sequence length="567" mass="61954">MSTINSSMAATLPIELILCILDNVDIETYVAARSACCSWRKAASMSSILRNALTELPVPIPPRADSLANEEWNAYFCQVACLNLLGHRTHIDKTASRRALPEDCTPTTVLATSQDGRTMATLKGARATIFTRPNKQTPWEYSLATTLYPLWTSVYRALMDGGSTGCGMALNPRYAKHCIAISSQGHLLAVGLGKTLQIYSLSDDEDNGISSPAEYTLDQRDVIYASSPSAGYEETDGVIDSLEFTSDDTLLRVEIHQETTTAFQPNRIRYLGNPSAAHQHHHHHNSPSLLQYWRENIHHIHIDSASMAVTLGAGEEKVVFRGLRLLRSSSYKPTTTTIPQNPSSSPSSSSSSHYFTASLQSGPTSAYCIGHISISSSPATSQQVSITRLLPSRQHHDLNTDLKSIPLSPAAAATTTIPRWSPLNLPTASSAVPILSTSPDNKLLVIYEPDSSTQRGGCGVGEGGAIYVYCIEECGSMHTSHTNHTINKKTGDDDDGSAMSTDQQEKHHSILCPLEEEEEGRKIPSWSFLLDRVSVDVDELRVSKVVDGGYYEVMALARNDVLEWRIH</sequence>
<gene>
    <name evidence="3" type="ORF">AbraCBS73388_000391</name>
</gene>
<feature type="compositionally biased region" description="Polar residues" evidence="1">
    <location>
        <begin position="331"/>
        <end position="341"/>
    </location>
</feature>
<accession>A0A9W6DK59</accession>
<proteinExistence type="predicted"/>
<dbReference type="Pfam" id="PF00646">
    <property type="entry name" value="F-box"/>
    <property type="match status" value="1"/>
</dbReference>
<feature type="region of interest" description="Disordered" evidence="1">
    <location>
        <begin position="485"/>
        <end position="509"/>
    </location>
</feature>
<dbReference type="Proteomes" id="UP001143548">
    <property type="component" value="Unassembled WGS sequence"/>
</dbReference>
<feature type="domain" description="F-box" evidence="2">
    <location>
        <begin position="12"/>
        <end position="52"/>
    </location>
</feature>
<feature type="region of interest" description="Disordered" evidence="1">
    <location>
        <begin position="331"/>
        <end position="356"/>
    </location>
</feature>
<dbReference type="SUPFAM" id="SSF81383">
    <property type="entry name" value="F-box domain"/>
    <property type="match status" value="1"/>
</dbReference>
<evidence type="ECO:0000256" key="1">
    <source>
        <dbReference type="SAM" id="MobiDB-lite"/>
    </source>
</evidence>
<dbReference type="CDD" id="cd09917">
    <property type="entry name" value="F-box_SF"/>
    <property type="match status" value="1"/>
</dbReference>
<evidence type="ECO:0000313" key="3">
    <source>
        <dbReference type="EMBL" id="GKZ18231.1"/>
    </source>
</evidence>
<evidence type="ECO:0000259" key="2">
    <source>
        <dbReference type="SMART" id="SM00256"/>
    </source>
</evidence>
<dbReference type="EMBL" id="BROQ01000010">
    <property type="protein sequence ID" value="GKZ18231.1"/>
    <property type="molecule type" value="Genomic_DNA"/>
</dbReference>
<feature type="compositionally biased region" description="Low complexity" evidence="1">
    <location>
        <begin position="342"/>
        <end position="352"/>
    </location>
</feature>
<dbReference type="AlphaFoldDB" id="A0A9W6DK59"/>
<dbReference type="InterPro" id="IPR036047">
    <property type="entry name" value="F-box-like_dom_sf"/>
</dbReference>
<comment type="caution">
    <text evidence="3">The sequence shown here is derived from an EMBL/GenBank/DDBJ whole genome shotgun (WGS) entry which is preliminary data.</text>
</comment>
<protein>
    <recommendedName>
        <fullName evidence="2">F-box domain-containing protein</fullName>
    </recommendedName>
</protein>
<organism evidence="3 4">
    <name type="scientific">Aspergillus brasiliensis</name>
    <dbReference type="NCBI Taxonomy" id="319629"/>
    <lineage>
        <taxon>Eukaryota</taxon>
        <taxon>Fungi</taxon>
        <taxon>Dikarya</taxon>
        <taxon>Ascomycota</taxon>
        <taxon>Pezizomycotina</taxon>
        <taxon>Eurotiomycetes</taxon>
        <taxon>Eurotiomycetidae</taxon>
        <taxon>Eurotiales</taxon>
        <taxon>Aspergillaceae</taxon>
        <taxon>Aspergillus</taxon>
        <taxon>Aspergillus subgen. Circumdati</taxon>
    </lineage>
</organism>
<reference evidence="3" key="1">
    <citation type="submission" date="2022-07" db="EMBL/GenBank/DDBJ databases">
        <title>Taxonomy of Aspergillus series Nigri: significant species reduction supported by multi-species coalescent approaches.</title>
        <authorList>
            <person name="Bian C."/>
            <person name="Kusuya Y."/>
            <person name="Sklenar F."/>
            <person name="D'hooge E."/>
            <person name="Yaguchi T."/>
            <person name="Takahashi H."/>
            <person name="Hubka V."/>
        </authorList>
    </citation>
    <scope>NUCLEOTIDE SEQUENCE</scope>
    <source>
        <strain evidence="3">CBS 733.88</strain>
    </source>
</reference>
<dbReference type="InterPro" id="IPR001810">
    <property type="entry name" value="F-box_dom"/>
</dbReference>
<dbReference type="SMART" id="SM00256">
    <property type="entry name" value="FBOX"/>
    <property type="match status" value="1"/>
</dbReference>
<evidence type="ECO:0000313" key="4">
    <source>
        <dbReference type="Proteomes" id="UP001143548"/>
    </source>
</evidence>